<dbReference type="AlphaFoldDB" id="A0A453QM45"/>
<dbReference type="Gramene" id="AET7Gv20242000.2">
    <property type="protein sequence ID" value="AET7Gv20242000.2"/>
    <property type="gene ID" value="AET7Gv20242000"/>
</dbReference>
<name>A0A453QM45_AEGTS</name>
<dbReference type="PANTHER" id="PTHR10122">
    <property type="entry name" value="CYTOCHROME C OXIDASE SUBUNIT 5B, MITOCHONDRIAL"/>
    <property type="match status" value="1"/>
</dbReference>
<dbReference type="SUPFAM" id="SSF57802">
    <property type="entry name" value="Rubredoxin-like"/>
    <property type="match status" value="1"/>
</dbReference>
<reference evidence="4" key="3">
    <citation type="journal article" date="2017" name="Nature">
        <title>Genome sequence of the progenitor of the wheat D genome Aegilops tauschii.</title>
        <authorList>
            <person name="Luo M.C."/>
            <person name="Gu Y.Q."/>
            <person name="Puiu D."/>
            <person name="Wang H."/>
            <person name="Twardziok S.O."/>
            <person name="Deal K.R."/>
            <person name="Huo N."/>
            <person name="Zhu T."/>
            <person name="Wang L."/>
            <person name="Wang Y."/>
            <person name="McGuire P.E."/>
            <person name="Liu S."/>
            <person name="Long H."/>
            <person name="Ramasamy R.K."/>
            <person name="Rodriguez J.C."/>
            <person name="Van S.L."/>
            <person name="Yuan L."/>
            <person name="Wang Z."/>
            <person name="Xia Z."/>
            <person name="Xiao L."/>
            <person name="Anderson O.D."/>
            <person name="Ouyang S."/>
            <person name="Liang Y."/>
            <person name="Zimin A.V."/>
            <person name="Pertea G."/>
            <person name="Qi P."/>
            <person name="Bennetzen J.L."/>
            <person name="Dai X."/>
            <person name="Dawson M.W."/>
            <person name="Muller H.G."/>
            <person name="Kugler K."/>
            <person name="Rivarola-Duarte L."/>
            <person name="Spannagl M."/>
            <person name="Mayer K.F.X."/>
            <person name="Lu F.H."/>
            <person name="Bevan M.W."/>
            <person name="Leroy P."/>
            <person name="Li P."/>
            <person name="You F.M."/>
            <person name="Sun Q."/>
            <person name="Liu Z."/>
            <person name="Lyons E."/>
            <person name="Wicker T."/>
            <person name="Salzberg S.L."/>
            <person name="Devos K.M."/>
            <person name="Dvorak J."/>
        </authorList>
    </citation>
    <scope>NUCLEOTIDE SEQUENCE [LARGE SCALE GENOMIC DNA]</scope>
    <source>
        <strain evidence="4">cv. AL8/78</strain>
    </source>
</reference>
<evidence type="ECO:0000256" key="3">
    <source>
        <dbReference type="PIRSR" id="PIRSR602124-2"/>
    </source>
</evidence>
<dbReference type="GO" id="GO:0005740">
    <property type="term" value="C:mitochondrial envelope"/>
    <property type="evidence" value="ECO:0007669"/>
    <property type="project" value="InterPro"/>
</dbReference>
<accession>A0A453QM45</accession>
<dbReference type="EnsemblPlants" id="AET7Gv20242000.2">
    <property type="protein sequence ID" value="AET7Gv20242000.2"/>
    <property type="gene ID" value="AET7Gv20242000"/>
</dbReference>
<keyword evidence="1 3" id="KW-0479">Metal-binding</keyword>
<keyword evidence="2 3" id="KW-0862">Zinc</keyword>
<dbReference type="Proteomes" id="UP000015105">
    <property type="component" value="Chromosome 7D"/>
</dbReference>
<organism evidence="4 5">
    <name type="scientific">Aegilops tauschii subsp. strangulata</name>
    <name type="common">Goatgrass</name>
    <dbReference type="NCBI Taxonomy" id="200361"/>
    <lineage>
        <taxon>Eukaryota</taxon>
        <taxon>Viridiplantae</taxon>
        <taxon>Streptophyta</taxon>
        <taxon>Embryophyta</taxon>
        <taxon>Tracheophyta</taxon>
        <taxon>Spermatophyta</taxon>
        <taxon>Magnoliopsida</taxon>
        <taxon>Liliopsida</taxon>
        <taxon>Poales</taxon>
        <taxon>Poaceae</taxon>
        <taxon>BOP clade</taxon>
        <taxon>Pooideae</taxon>
        <taxon>Triticodae</taxon>
        <taxon>Triticeae</taxon>
        <taxon>Triticinae</taxon>
        <taxon>Aegilops</taxon>
    </lineage>
</organism>
<reference evidence="4" key="4">
    <citation type="submission" date="2019-03" db="UniProtKB">
        <authorList>
            <consortium name="EnsemblPlants"/>
        </authorList>
    </citation>
    <scope>IDENTIFICATION</scope>
</reference>
<feature type="binding site" evidence="3">
    <location>
        <position position="35"/>
    </location>
    <ligand>
        <name>Zn(2+)</name>
        <dbReference type="ChEBI" id="CHEBI:29105"/>
    </ligand>
</feature>
<evidence type="ECO:0000313" key="4">
    <source>
        <dbReference type="EnsemblPlants" id="AET7Gv20242000.2"/>
    </source>
</evidence>
<dbReference type="Gene3D" id="2.60.11.10">
    <property type="entry name" value="Cytochrome c oxidase, subunit Vb"/>
    <property type="match status" value="1"/>
</dbReference>
<reference evidence="4" key="5">
    <citation type="journal article" date="2021" name="G3 (Bethesda)">
        <title>Aegilops tauschii genome assembly Aet v5.0 features greater sequence contiguity and improved annotation.</title>
        <authorList>
            <person name="Wang L."/>
            <person name="Zhu T."/>
            <person name="Rodriguez J.C."/>
            <person name="Deal K.R."/>
            <person name="Dubcovsky J."/>
            <person name="McGuire P.E."/>
            <person name="Lux T."/>
            <person name="Spannagl M."/>
            <person name="Mayer K.F.X."/>
            <person name="Baldrich P."/>
            <person name="Meyers B.C."/>
            <person name="Huo N."/>
            <person name="Gu Y.Q."/>
            <person name="Zhou H."/>
            <person name="Devos K.M."/>
            <person name="Bennetzen J.L."/>
            <person name="Unver T."/>
            <person name="Budak H."/>
            <person name="Gulick P.J."/>
            <person name="Galiba G."/>
            <person name="Kalapos B."/>
            <person name="Nelson D.R."/>
            <person name="Li P."/>
            <person name="You F.M."/>
            <person name="Luo M.C."/>
            <person name="Dvorak J."/>
        </authorList>
    </citation>
    <scope>NUCLEOTIDE SEQUENCE [LARGE SCALE GENOMIC DNA]</scope>
    <source>
        <strain evidence="4">cv. AL8/78</strain>
    </source>
</reference>
<dbReference type="PROSITE" id="PS51359">
    <property type="entry name" value="COX5B_2"/>
    <property type="match status" value="1"/>
</dbReference>
<proteinExistence type="predicted"/>
<dbReference type="InterPro" id="IPR002124">
    <property type="entry name" value="Cyt_c_oxidase_su5b"/>
</dbReference>
<dbReference type="GO" id="GO:0006123">
    <property type="term" value="P:mitochondrial electron transport, cytochrome c to oxygen"/>
    <property type="evidence" value="ECO:0007669"/>
    <property type="project" value="InterPro"/>
</dbReference>
<keyword evidence="5" id="KW-1185">Reference proteome</keyword>
<dbReference type="InterPro" id="IPR036972">
    <property type="entry name" value="Cyt_c_oxidase_su5b_sf"/>
</dbReference>
<dbReference type="GO" id="GO:0046872">
    <property type="term" value="F:metal ion binding"/>
    <property type="evidence" value="ECO:0007669"/>
    <property type="project" value="UniProtKB-KW"/>
</dbReference>
<evidence type="ECO:0000313" key="5">
    <source>
        <dbReference type="Proteomes" id="UP000015105"/>
    </source>
</evidence>
<protein>
    <submittedName>
        <fullName evidence="4">Uncharacterized protein</fullName>
    </submittedName>
</protein>
<sequence length="44" mass="4697">QGKKRFDMDAPVGPFGTKEDPAIIQSYFDKRIVGCPGGEGGILT</sequence>
<reference evidence="5" key="2">
    <citation type="journal article" date="2017" name="Nat. Plants">
        <title>The Aegilops tauschii genome reveals multiple impacts of transposons.</title>
        <authorList>
            <person name="Zhao G."/>
            <person name="Zou C."/>
            <person name="Li K."/>
            <person name="Wang K."/>
            <person name="Li T."/>
            <person name="Gao L."/>
            <person name="Zhang X."/>
            <person name="Wang H."/>
            <person name="Yang Z."/>
            <person name="Liu X."/>
            <person name="Jiang W."/>
            <person name="Mao L."/>
            <person name="Kong X."/>
            <person name="Jiao Y."/>
            <person name="Jia J."/>
        </authorList>
    </citation>
    <scope>NUCLEOTIDE SEQUENCE [LARGE SCALE GENOMIC DNA]</scope>
    <source>
        <strain evidence="5">cv. AL8/78</strain>
    </source>
</reference>
<reference evidence="5" key="1">
    <citation type="journal article" date="2014" name="Science">
        <title>Ancient hybridizations among the ancestral genomes of bread wheat.</title>
        <authorList>
            <consortium name="International Wheat Genome Sequencing Consortium,"/>
            <person name="Marcussen T."/>
            <person name="Sandve S.R."/>
            <person name="Heier L."/>
            <person name="Spannagl M."/>
            <person name="Pfeifer M."/>
            <person name="Jakobsen K.S."/>
            <person name="Wulff B.B."/>
            <person name="Steuernagel B."/>
            <person name="Mayer K.F."/>
            <person name="Olsen O.A."/>
        </authorList>
    </citation>
    <scope>NUCLEOTIDE SEQUENCE [LARGE SCALE GENOMIC DNA]</scope>
    <source>
        <strain evidence="5">cv. AL8/78</strain>
    </source>
</reference>
<evidence type="ECO:0000256" key="2">
    <source>
        <dbReference type="ARBA" id="ARBA00022833"/>
    </source>
</evidence>
<dbReference type="GO" id="GO:0045277">
    <property type="term" value="C:respiratory chain complex IV"/>
    <property type="evidence" value="ECO:0007669"/>
    <property type="project" value="InterPro"/>
</dbReference>
<evidence type="ECO:0000256" key="1">
    <source>
        <dbReference type="ARBA" id="ARBA00022723"/>
    </source>
</evidence>
<dbReference type="PANTHER" id="PTHR10122:SF0">
    <property type="entry name" value="CYTOCHROME C OXIDASE SUBUNIT 5B, ISOFORM A-RELATED"/>
    <property type="match status" value="1"/>
</dbReference>